<evidence type="ECO:0000313" key="16">
    <source>
        <dbReference type="EMBL" id="ELK23787.1"/>
    </source>
</evidence>
<dbReference type="GO" id="GO:0005615">
    <property type="term" value="C:extracellular space"/>
    <property type="evidence" value="ECO:0007669"/>
    <property type="project" value="TreeGrafter"/>
</dbReference>
<evidence type="ECO:0000259" key="15">
    <source>
        <dbReference type="SMART" id="SM00092"/>
    </source>
</evidence>
<keyword evidence="4" id="KW-0929">Antimicrobial</keyword>
<dbReference type="InterPro" id="IPR001427">
    <property type="entry name" value="RNaseA"/>
</dbReference>
<dbReference type="AlphaFoldDB" id="L5LC58"/>
<dbReference type="EMBL" id="KB113180">
    <property type="protein sequence ID" value="ELK23787.1"/>
    <property type="molecule type" value="Genomic_DNA"/>
</dbReference>
<evidence type="ECO:0000256" key="8">
    <source>
        <dbReference type="ARBA" id="ARBA00022801"/>
    </source>
</evidence>
<evidence type="ECO:0000256" key="13">
    <source>
        <dbReference type="ARBA" id="ARBA00045536"/>
    </source>
</evidence>
<keyword evidence="8 14" id="KW-0378">Hydrolase</keyword>
<feature type="domain" description="Ribonuclease A-domain" evidence="15">
    <location>
        <begin position="176"/>
        <end position="294"/>
    </location>
</feature>
<dbReference type="PANTHER" id="PTHR11437:SF53">
    <property type="entry name" value="RIBONUCLEASE 4"/>
    <property type="match status" value="1"/>
</dbReference>
<dbReference type="SUPFAM" id="SSF54076">
    <property type="entry name" value="RNase A-like"/>
    <property type="match status" value="2"/>
</dbReference>
<keyword evidence="11" id="KW-0873">Pyrrolidone carboxylic acid</keyword>
<keyword evidence="5 14" id="KW-0540">Nuclease</keyword>
<sequence>MMIGLGPLLLVFMLGPCLTPPTLAQDDYRYRHFLDQHYDANPRGRNNRYCDTMMRRRGLTSPCKDTNTFIHGTSNNIKAVCEDENGKPHGENFRISKSPFQVTTCKLRGGSTRPPCRYRATACLDLLFSVLQYITNKNVSEISASKVVMALQKTLSSLLLLLLALLGLGLVQPSYGQPMYQRFLRQHVDPTVTGGDVKYCNLMMQRRRMTQFRCKQFNTFIHEDIWNIRSICSTTNIQCKNGKMNCHEGVVSVTDCRDTGISPAPNCRYGARASTRRVVIACEGNPPVPVHFDR</sequence>
<keyword evidence="17" id="KW-1185">Reference proteome</keyword>
<reference evidence="17" key="1">
    <citation type="journal article" date="2013" name="Science">
        <title>Comparative analysis of bat genomes provides insight into the evolution of flight and immunity.</title>
        <authorList>
            <person name="Zhang G."/>
            <person name="Cowled C."/>
            <person name="Shi Z."/>
            <person name="Huang Z."/>
            <person name="Bishop-Lilly K.A."/>
            <person name="Fang X."/>
            <person name="Wynne J.W."/>
            <person name="Xiong Z."/>
            <person name="Baker M.L."/>
            <person name="Zhao W."/>
            <person name="Tachedjian M."/>
            <person name="Zhu Y."/>
            <person name="Zhou P."/>
            <person name="Jiang X."/>
            <person name="Ng J."/>
            <person name="Yang L."/>
            <person name="Wu L."/>
            <person name="Xiao J."/>
            <person name="Feng Y."/>
            <person name="Chen Y."/>
            <person name="Sun X."/>
            <person name="Zhang Y."/>
            <person name="Marsh G.A."/>
            <person name="Crameri G."/>
            <person name="Broder C.C."/>
            <person name="Frey K.G."/>
            <person name="Wang L.F."/>
            <person name="Wang J."/>
        </authorList>
    </citation>
    <scope>NUCLEOTIDE SEQUENCE [LARGE SCALE GENOMIC DNA]</scope>
</reference>
<evidence type="ECO:0000256" key="1">
    <source>
        <dbReference type="ARBA" id="ARBA00004613"/>
    </source>
</evidence>
<evidence type="ECO:0000256" key="5">
    <source>
        <dbReference type="ARBA" id="ARBA00022722"/>
    </source>
</evidence>
<comment type="function">
    <text evidence="13">Cleaves preferentially after uridine bases. Has antimicrobial activity against uropathogenic E.coli (UPEC). Probably contributes to urinary tract sterility.</text>
</comment>
<feature type="chain" id="PRO_5007750684" description="Ribonuclease 4" evidence="14">
    <location>
        <begin position="25"/>
        <end position="294"/>
    </location>
</feature>
<dbReference type="Gene3D" id="3.10.130.10">
    <property type="entry name" value="Ribonuclease A-like domain"/>
    <property type="match status" value="2"/>
</dbReference>
<comment type="subcellular location">
    <subcellularLocation>
        <location evidence="1">Secreted</location>
    </subcellularLocation>
</comment>
<dbReference type="GO" id="GO:0016787">
    <property type="term" value="F:hydrolase activity"/>
    <property type="evidence" value="ECO:0007669"/>
    <property type="project" value="UniProtKB-KW"/>
</dbReference>
<dbReference type="GO" id="GO:0050830">
    <property type="term" value="P:defense response to Gram-positive bacterium"/>
    <property type="evidence" value="ECO:0007669"/>
    <property type="project" value="TreeGrafter"/>
</dbReference>
<evidence type="ECO:0000256" key="4">
    <source>
        <dbReference type="ARBA" id="ARBA00022529"/>
    </source>
</evidence>
<feature type="signal peptide" evidence="14">
    <location>
        <begin position="1"/>
        <end position="24"/>
    </location>
</feature>
<evidence type="ECO:0000256" key="7">
    <source>
        <dbReference type="ARBA" id="ARBA00022759"/>
    </source>
</evidence>
<evidence type="ECO:0000256" key="10">
    <source>
        <dbReference type="ARBA" id="ARBA00023157"/>
    </source>
</evidence>
<dbReference type="PROSITE" id="PS00127">
    <property type="entry name" value="RNASE_PANCREATIC"/>
    <property type="match status" value="2"/>
</dbReference>
<dbReference type="eggNOG" id="ENOG502S9Q1">
    <property type="taxonomic scope" value="Eukaryota"/>
</dbReference>
<evidence type="ECO:0000256" key="9">
    <source>
        <dbReference type="ARBA" id="ARBA00023022"/>
    </source>
</evidence>
<accession>L5LC58</accession>
<keyword evidence="7 14" id="KW-0255">Endonuclease</keyword>
<evidence type="ECO:0000256" key="11">
    <source>
        <dbReference type="ARBA" id="ARBA00023283"/>
    </source>
</evidence>
<evidence type="ECO:0000256" key="2">
    <source>
        <dbReference type="ARBA" id="ARBA00005600"/>
    </source>
</evidence>
<dbReference type="CDD" id="cd06265">
    <property type="entry name" value="RNase_A_canonical"/>
    <property type="match status" value="2"/>
</dbReference>
<dbReference type="PRINTS" id="PR00794">
    <property type="entry name" value="RIBONUCLEASE"/>
</dbReference>
<feature type="domain" description="Ribonuclease A-domain" evidence="15">
    <location>
        <begin position="26"/>
        <end position="128"/>
    </location>
</feature>
<dbReference type="InterPro" id="IPR023411">
    <property type="entry name" value="RNaseA_AS"/>
</dbReference>
<evidence type="ECO:0000313" key="17">
    <source>
        <dbReference type="Proteomes" id="UP000010556"/>
    </source>
</evidence>
<dbReference type="GO" id="GO:0003676">
    <property type="term" value="F:nucleic acid binding"/>
    <property type="evidence" value="ECO:0007669"/>
    <property type="project" value="InterPro"/>
</dbReference>
<gene>
    <name evidence="16" type="ORF">MDA_GLEAN10006058</name>
</gene>
<dbReference type="PANTHER" id="PTHR11437">
    <property type="entry name" value="RIBONUCLEASE"/>
    <property type="match status" value="1"/>
</dbReference>
<organism evidence="16 17">
    <name type="scientific">Myotis davidii</name>
    <name type="common">David's myotis</name>
    <dbReference type="NCBI Taxonomy" id="225400"/>
    <lineage>
        <taxon>Eukaryota</taxon>
        <taxon>Metazoa</taxon>
        <taxon>Chordata</taxon>
        <taxon>Craniata</taxon>
        <taxon>Vertebrata</taxon>
        <taxon>Euteleostomi</taxon>
        <taxon>Mammalia</taxon>
        <taxon>Eutheria</taxon>
        <taxon>Laurasiatheria</taxon>
        <taxon>Chiroptera</taxon>
        <taxon>Yangochiroptera</taxon>
        <taxon>Vespertilionidae</taxon>
        <taxon>Myotis</taxon>
    </lineage>
</organism>
<dbReference type="GO" id="GO:0004540">
    <property type="term" value="F:RNA nuclease activity"/>
    <property type="evidence" value="ECO:0007669"/>
    <property type="project" value="TreeGrafter"/>
</dbReference>
<evidence type="ECO:0000256" key="3">
    <source>
        <dbReference type="ARBA" id="ARBA00022525"/>
    </source>
</evidence>
<protein>
    <recommendedName>
        <fullName evidence="12">Ribonuclease 4</fullName>
    </recommendedName>
</protein>
<keyword evidence="10" id="KW-1015">Disulfide bond</keyword>
<evidence type="ECO:0000256" key="6">
    <source>
        <dbReference type="ARBA" id="ARBA00022729"/>
    </source>
</evidence>
<dbReference type="InterPro" id="IPR036816">
    <property type="entry name" value="RNaseA-like_dom_sf"/>
</dbReference>
<dbReference type="FunFam" id="3.10.130.10:FF:000001">
    <property type="entry name" value="Ribonuclease pancreatic"/>
    <property type="match status" value="1"/>
</dbReference>
<dbReference type="GO" id="GO:0004519">
    <property type="term" value="F:endonuclease activity"/>
    <property type="evidence" value="ECO:0007669"/>
    <property type="project" value="UniProtKB-KW"/>
</dbReference>
<proteinExistence type="inferred from homology"/>
<dbReference type="SMART" id="SM00092">
    <property type="entry name" value="RNAse_Pc"/>
    <property type="match status" value="2"/>
</dbReference>
<evidence type="ECO:0000256" key="14">
    <source>
        <dbReference type="RuleBase" id="RU000651"/>
    </source>
</evidence>
<keyword evidence="6 14" id="KW-0732">Signal</keyword>
<dbReference type="Pfam" id="PF00074">
    <property type="entry name" value="RnaseA"/>
    <property type="match status" value="2"/>
</dbReference>
<evidence type="ECO:0000256" key="12">
    <source>
        <dbReference type="ARBA" id="ARBA00040186"/>
    </source>
</evidence>
<dbReference type="Proteomes" id="UP000010556">
    <property type="component" value="Unassembled WGS sequence"/>
</dbReference>
<dbReference type="InterPro" id="IPR023412">
    <property type="entry name" value="RNaseA_domain"/>
</dbReference>
<name>L5LC58_MYODS</name>
<keyword evidence="3" id="KW-0964">Secreted</keyword>
<comment type="similarity">
    <text evidence="2 14">Belongs to the pancreatic ribonuclease family.</text>
</comment>
<keyword evidence="9" id="KW-0044">Antibiotic</keyword>